<dbReference type="InterPro" id="IPR000683">
    <property type="entry name" value="Gfo/Idh/MocA-like_OxRdtase_N"/>
</dbReference>
<feature type="domain" description="Gfo/Idh/MocA-like oxidoreductase N-terminal" evidence="3">
    <location>
        <begin position="7"/>
        <end position="120"/>
    </location>
</feature>
<dbReference type="PANTHER" id="PTHR43708">
    <property type="entry name" value="CONSERVED EXPRESSED OXIDOREDUCTASE (EUROFUNG)"/>
    <property type="match status" value="1"/>
</dbReference>
<evidence type="ECO:0000313" key="6">
    <source>
        <dbReference type="Proteomes" id="UP000282423"/>
    </source>
</evidence>
<dbReference type="InterPro" id="IPR036291">
    <property type="entry name" value="NAD(P)-bd_dom_sf"/>
</dbReference>
<name>A0A420VTN6_9SPHI</name>
<dbReference type="AlphaFoldDB" id="A0A420VTN6"/>
<sequence length="343" mass="38674">MASTKINTGILSFGMSGRVFHAPFIHISPHFNLTAVVERSNKTAQELYPEIISYDSVAQLLADDTIELVIVNTPNHTHFEFATDALKAGKHVLIEKPAVENIAQFDELIEVSKKSGKRIFFYQNRRYDSHFLDVKKVVESGDLGKLAEVSFRFDRYKLELGQKYFKENNQYISSGLTYDLGPHIIDQAIALFGKPLKFSKTTSINRPGSKVADYFHYHLRYPDGLNVFLTGSLAVAEPLPAFVLHGTKGSFIKTMADVQEQQLIDGMLPDNSIYGVEPDGSEGKLVTIDSSNQKHISYPRPHKGDYNLLFNAIYENLVNDVEYPITIDHIRWQIEMLSAENIG</sequence>
<protein>
    <submittedName>
        <fullName evidence="5">Oxidoreductase</fullName>
    </submittedName>
</protein>
<dbReference type="Proteomes" id="UP000282423">
    <property type="component" value="Unassembled WGS sequence"/>
</dbReference>
<dbReference type="OrthoDB" id="9815825at2"/>
<evidence type="ECO:0000259" key="3">
    <source>
        <dbReference type="Pfam" id="PF01408"/>
    </source>
</evidence>
<keyword evidence="6" id="KW-1185">Reference proteome</keyword>
<dbReference type="PANTHER" id="PTHR43708:SF5">
    <property type="entry name" value="CONSERVED EXPRESSED OXIDOREDUCTASE (EUROFUNG)-RELATED"/>
    <property type="match status" value="1"/>
</dbReference>
<dbReference type="SUPFAM" id="SSF51735">
    <property type="entry name" value="NAD(P)-binding Rossmann-fold domains"/>
    <property type="match status" value="1"/>
</dbReference>
<dbReference type="Pfam" id="PF01408">
    <property type="entry name" value="GFO_IDH_MocA"/>
    <property type="match status" value="1"/>
</dbReference>
<evidence type="ECO:0000259" key="4">
    <source>
        <dbReference type="Pfam" id="PF22725"/>
    </source>
</evidence>
<dbReference type="Gene3D" id="3.40.50.720">
    <property type="entry name" value="NAD(P)-binding Rossmann-like Domain"/>
    <property type="match status" value="1"/>
</dbReference>
<dbReference type="GO" id="GO:0000166">
    <property type="term" value="F:nucleotide binding"/>
    <property type="evidence" value="ECO:0007669"/>
    <property type="project" value="InterPro"/>
</dbReference>
<evidence type="ECO:0000256" key="1">
    <source>
        <dbReference type="ARBA" id="ARBA00010928"/>
    </source>
</evidence>
<reference evidence="5 6" key="1">
    <citation type="submission" date="2018-10" db="EMBL/GenBank/DDBJ databases">
        <title>Sphingobacterium sp. M05W1-28.</title>
        <authorList>
            <person name="Cai H."/>
        </authorList>
    </citation>
    <scope>NUCLEOTIDE SEQUENCE [LARGE SCALE GENOMIC DNA]</scope>
    <source>
        <strain evidence="5 6">M05W1-28</strain>
    </source>
</reference>
<dbReference type="GO" id="GO:0016491">
    <property type="term" value="F:oxidoreductase activity"/>
    <property type="evidence" value="ECO:0007669"/>
    <property type="project" value="UniProtKB-KW"/>
</dbReference>
<proteinExistence type="inferred from homology"/>
<evidence type="ECO:0000256" key="2">
    <source>
        <dbReference type="ARBA" id="ARBA00023002"/>
    </source>
</evidence>
<dbReference type="SUPFAM" id="SSF55347">
    <property type="entry name" value="Glyceraldehyde-3-phosphate dehydrogenase-like, C-terminal domain"/>
    <property type="match status" value="1"/>
</dbReference>
<gene>
    <name evidence="5" type="ORF">D7322_20350</name>
</gene>
<comment type="caution">
    <text evidence="5">The sequence shown here is derived from an EMBL/GenBank/DDBJ whole genome shotgun (WGS) entry which is preliminary data.</text>
</comment>
<organism evidence="5 6">
    <name type="scientific">Sphingobacterium puteale</name>
    <dbReference type="NCBI Taxonomy" id="2420510"/>
    <lineage>
        <taxon>Bacteria</taxon>
        <taxon>Pseudomonadati</taxon>
        <taxon>Bacteroidota</taxon>
        <taxon>Sphingobacteriia</taxon>
        <taxon>Sphingobacteriales</taxon>
        <taxon>Sphingobacteriaceae</taxon>
        <taxon>Sphingobacterium</taxon>
    </lineage>
</organism>
<dbReference type="Gene3D" id="3.30.360.10">
    <property type="entry name" value="Dihydrodipicolinate Reductase, domain 2"/>
    <property type="match status" value="1"/>
</dbReference>
<accession>A0A420VTN6</accession>
<dbReference type="RefSeq" id="WP_121126075.1">
    <property type="nucleotide sequence ID" value="NZ_RBWS01000017.1"/>
</dbReference>
<dbReference type="InterPro" id="IPR051317">
    <property type="entry name" value="Gfo/Idh/MocA_oxidoreduct"/>
</dbReference>
<dbReference type="InterPro" id="IPR055170">
    <property type="entry name" value="GFO_IDH_MocA-like_dom"/>
</dbReference>
<feature type="domain" description="GFO/IDH/MocA-like oxidoreductase" evidence="4">
    <location>
        <begin position="131"/>
        <end position="251"/>
    </location>
</feature>
<evidence type="ECO:0000313" key="5">
    <source>
        <dbReference type="EMBL" id="RKO69627.1"/>
    </source>
</evidence>
<keyword evidence="2" id="KW-0560">Oxidoreductase</keyword>
<dbReference type="Pfam" id="PF22725">
    <property type="entry name" value="GFO_IDH_MocA_C3"/>
    <property type="match status" value="1"/>
</dbReference>
<comment type="similarity">
    <text evidence="1">Belongs to the Gfo/Idh/MocA family.</text>
</comment>
<dbReference type="EMBL" id="RBWS01000017">
    <property type="protein sequence ID" value="RKO69627.1"/>
    <property type="molecule type" value="Genomic_DNA"/>
</dbReference>